<sequence>KILDRTTLDFCELFYGRTMTLIAEISNLTDKPEEYDAAVRMAKNEVNDAFRKLPGEAKHTIEKYFCMRKTPVDRSQYITQIV</sequence>
<organism evidence="1 2">
    <name type="scientific">Pristionchus fissidentatus</name>
    <dbReference type="NCBI Taxonomy" id="1538716"/>
    <lineage>
        <taxon>Eukaryota</taxon>
        <taxon>Metazoa</taxon>
        <taxon>Ecdysozoa</taxon>
        <taxon>Nematoda</taxon>
        <taxon>Chromadorea</taxon>
        <taxon>Rhabditida</taxon>
        <taxon>Rhabditina</taxon>
        <taxon>Diplogasteromorpha</taxon>
        <taxon>Diplogasteroidea</taxon>
        <taxon>Neodiplogasteridae</taxon>
        <taxon>Pristionchus</taxon>
    </lineage>
</organism>
<proteinExistence type="predicted"/>
<dbReference type="EMBL" id="BTSY01000004">
    <property type="protein sequence ID" value="GMT22163.1"/>
    <property type="molecule type" value="Genomic_DNA"/>
</dbReference>
<protein>
    <submittedName>
        <fullName evidence="1">Uncharacterized protein</fullName>
    </submittedName>
</protein>
<evidence type="ECO:0000313" key="1">
    <source>
        <dbReference type="EMBL" id="GMT22163.1"/>
    </source>
</evidence>
<feature type="non-terminal residue" evidence="1">
    <location>
        <position position="1"/>
    </location>
</feature>
<dbReference type="Proteomes" id="UP001432322">
    <property type="component" value="Unassembled WGS sequence"/>
</dbReference>
<dbReference type="AlphaFoldDB" id="A0AAV5VUW9"/>
<feature type="non-terminal residue" evidence="1">
    <location>
        <position position="82"/>
    </location>
</feature>
<name>A0AAV5VUW9_9BILA</name>
<keyword evidence="2" id="KW-1185">Reference proteome</keyword>
<comment type="caution">
    <text evidence="1">The sequence shown here is derived from an EMBL/GenBank/DDBJ whole genome shotgun (WGS) entry which is preliminary data.</text>
</comment>
<gene>
    <name evidence="1" type="ORF">PFISCL1PPCAC_13460</name>
</gene>
<accession>A0AAV5VUW9</accession>
<evidence type="ECO:0000313" key="2">
    <source>
        <dbReference type="Proteomes" id="UP001432322"/>
    </source>
</evidence>
<reference evidence="1" key="1">
    <citation type="submission" date="2023-10" db="EMBL/GenBank/DDBJ databases">
        <title>Genome assembly of Pristionchus species.</title>
        <authorList>
            <person name="Yoshida K."/>
            <person name="Sommer R.J."/>
        </authorList>
    </citation>
    <scope>NUCLEOTIDE SEQUENCE</scope>
    <source>
        <strain evidence="1">RS5133</strain>
    </source>
</reference>